<reference evidence="3" key="1">
    <citation type="submission" date="2023-03" db="UniProtKB">
        <authorList>
            <consortium name="WormBaseParasite"/>
        </authorList>
    </citation>
    <scope>IDENTIFICATION</scope>
</reference>
<keyword evidence="1" id="KW-0472">Membrane</keyword>
<feature type="transmembrane region" description="Helical" evidence="1">
    <location>
        <begin position="9"/>
        <end position="30"/>
    </location>
</feature>
<evidence type="ECO:0000256" key="1">
    <source>
        <dbReference type="SAM" id="Phobius"/>
    </source>
</evidence>
<protein>
    <submittedName>
        <fullName evidence="3">SGNH hydrolase-type esterase domain-containing protein</fullName>
    </submittedName>
</protein>
<dbReference type="AlphaFoldDB" id="A0A9J2PGR9"/>
<sequence length="110" mass="12506">MMYCPLSTLISRIIVHMTIILILISNITAVKYSHKPHSVLCSQLTVFGDSLSDDGIEVDEHSHGFIRNSNGPVWPEYLNKMLACDKVIAYLLSTFFFEIILRKINGKKLH</sequence>
<name>A0A9J2PGR9_ASCLU</name>
<organism evidence="2 3">
    <name type="scientific">Ascaris lumbricoides</name>
    <name type="common">Giant roundworm</name>
    <dbReference type="NCBI Taxonomy" id="6252"/>
    <lineage>
        <taxon>Eukaryota</taxon>
        <taxon>Metazoa</taxon>
        <taxon>Ecdysozoa</taxon>
        <taxon>Nematoda</taxon>
        <taxon>Chromadorea</taxon>
        <taxon>Rhabditida</taxon>
        <taxon>Spirurina</taxon>
        <taxon>Ascaridomorpha</taxon>
        <taxon>Ascaridoidea</taxon>
        <taxon>Ascarididae</taxon>
        <taxon>Ascaris</taxon>
    </lineage>
</organism>
<dbReference type="WBParaSite" id="ALUE_0000909701-mRNA-1">
    <property type="protein sequence ID" value="ALUE_0000909701-mRNA-1"/>
    <property type="gene ID" value="ALUE_0000909701"/>
</dbReference>
<dbReference type="Gene3D" id="3.40.50.1110">
    <property type="entry name" value="SGNH hydrolase"/>
    <property type="match status" value="1"/>
</dbReference>
<dbReference type="InterPro" id="IPR036514">
    <property type="entry name" value="SGNH_hydro_sf"/>
</dbReference>
<evidence type="ECO:0000313" key="2">
    <source>
        <dbReference type="Proteomes" id="UP000036681"/>
    </source>
</evidence>
<feature type="transmembrane region" description="Helical" evidence="1">
    <location>
        <begin position="87"/>
        <end position="104"/>
    </location>
</feature>
<keyword evidence="1" id="KW-0812">Transmembrane</keyword>
<keyword evidence="2" id="KW-1185">Reference proteome</keyword>
<keyword evidence="1" id="KW-1133">Transmembrane helix</keyword>
<evidence type="ECO:0000313" key="3">
    <source>
        <dbReference type="WBParaSite" id="ALUE_0000909701-mRNA-1"/>
    </source>
</evidence>
<accession>A0A9J2PGR9</accession>
<dbReference type="Proteomes" id="UP000036681">
    <property type="component" value="Unplaced"/>
</dbReference>
<proteinExistence type="predicted"/>